<accession>A0A239KM81</accession>
<keyword evidence="1" id="KW-0812">Transmembrane</keyword>
<feature type="transmembrane region" description="Helical" evidence="1">
    <location>
        <begin position="28"/>
        <end position="51"/>
    </location>
</feature>
<dbReference type="Proteomes" id="UP000198356">
    <property type="component" value="Unassembled WGS sequence"/>
</dbReference>
<evidence type="ECO:0000313" key="3">
    <source>
        <dbReference type="Proteomes" id="UP000198356"/>
    </source>
</evidence>
<organism evidence="2 3">
    <name type="scientific">Granulicella rosea</name>
    <dbReference type="NCBI Taxonomy" id="474952"/>
    <lineage>
        <taxon>Bacteria</taxon>
        <taxon>Pseudomonadati</taxon>
        <taxon>Acidobacteriota</taxon>
        <taxon>Terriglobia</taxon>
        <taxon>Terriglobales</taxon>
        <taxon>Acidobacteriaceae</taxon>
        <taxon>Granulicella</taxon>
    </lineage>
</organism>
<protein>
    <submittedName>
        <fullName evidence="2">Superinfection immunity protein</fullName>
    </submittedName>
</protein>
<dbReference type="AlphaFoldDB" id="A0A239KM81"/>
<dbReference type="InterPro" id="IPR016410">
    <property type="entry name" value="Phage_imm"/>
</dbReference>
<sequence>MFALLFFGFIYFLPTIVAVHRGHGVTGILLLNLFFGWTGIGWIAMLLWALLSWPRYCVAVPPPTMYGGPSGWYR</sequence>
<dbReference type="EMBL" id="FZOU01000005">
    <property type="protein sequence ID" value="SNT19261.1"/>
    <property type="molecule type" value="Genomic_DNA"/>
</dbReference>
<dbReference type="OrthoDB" id="9814116at2"/>
<gene>
    <name evidence="2" type="ORF">SAMN05421770_10566</name>
</gene>
<keyword evidence="1" id="KW-0472">Membrane</keyword>
<keyword evidence="1" id="KW-1133">Transmembrane helix</keyword>
<evidence type="ECO:0000256" key="1">
    <source>
        <dbReference type="SAM" id="Phobius"/>
    </source>
</evidence>
<keyword evidence="3" id="KW-1185">Reference proteome</keyword>
<evidence type="ECO:0000313" key="2">
    <source>
        <dbReference type="EMBL" id="SNT19261.1"/>
    </source>
</evidence>
<dbReference type="RefSeq" id="WP_089409151.1">
    <property type="nucleotide sequence ID" value="NZ_FZOU01000005.1"/>
</dbReference>
<reference evidence="2 3" key="1">
    <citation type="submission" date="2017-06" db="EMBL/GenBank/DDBJ databases">
        <authorList>
            <person name="Kim H.J."/>
            <person name="Triplett B.A."/>
        </authorList>
    </citation>
    <scope>NUCLEOTIDE SEQUENCE [LARGE SCALE GENOMIC DNA]</scope>
    <source>
        <strain evidence="2 3">DSM 18704</strain>
    </source>
</reference>
<proteinExistence type="predicted"/>
<name>A0A239KM81_9BACT</name>
<dbReference type="Pfam" id="PF14373">
    <property type="entry name" value="Imm_superinfect"/>
    <property type="match status" value="1"/>
</dbReference>